<keyword evidence="2" id="KW-1185">Reference proteome</keyword>
<gene>
    <name evidence="1" type="ORF">FXF47_06930</name>
</gene>
<dbReference type="PROSITE" id="PS51257">
    <property type="entry name" value="PROKAR_LIPOPROTEIN"/>
    <property type="match status" value="1"/>
</dbReference>
<evidence type="ECO:0000313" key="1">
    <source>
        <dbReference type="EMBL" id="TYB30911.1"/>
    </source>
</evidence>
<protein>
    <submittedName>
        <fullName evidence="1">DNRLRE domain-containing protein</fullName>
    </submittedName>
</protein>
<proteinExistence type="predicted"/>
<dbReference type="Proteomes" id="UP000324143">
    <property type="component" value="Unassembled WGS sequence"/>
</dbReference>
<reference evidence="1" key="1">
    <citation type="submission" date="2019-08" db="EMBL/GenBank/DDBJ databases">
        <title>Genomic characterization of a novel candidate phylum (ARYD3) from a high temperature, high salinity tertiary oil reservoir in north central Oklahoma, USA.</title>
        <authorList>
            <person name="Youssef N.H."/>
            <person name="Yadav A."/>
            <person name="Elshahed M.S."/>
        </authorList>
    </citation>
    <scope>NUCLEOTIDE SEQUENCE [LARGE SCALE GENOMIC DNA]</scope>
    <source>
        <strain evidence="1">ARYD3</strain>
    </source>
</reference>
<dbReference type="EMBL" id="VSIX01000065">
    <property type="protein sequence ID" value="TYB30911.1"/>
    <property type="molecule type" value="Genomic_DNA"/>
</dbReference>
<accession>A0A5D0MHC3</accession>
<sequence length="388" mass="44863">MKKNLIFIILVFFIFSCGKKGPIDLSTDYSDSNINGPSEETTISLKNYYTNRTDYDLNSHLELWVGFSKNREVRSLIDYNISENINLDNGPFYLKLYIAKNMLDNTSFKIARCTAEWKNSEATWEERIDGTSWNWTEDITNPITVTEENIKYDENQELNYAEIDISSYVEYWKNNQSENYGLVIYSESQQQDYNIISFHSTNSNKDNKPVITYEYTNEQNETVDEEINAYADIHIAESFTTTNLSSTTIIGDGYNPVFTIDFDENNIDPKWEILDAHLVFSNYDTEILETTLDISLNDIDKNQDYLFSAIVKNSDAENFSFSSSIKSPMENYGGNFSVNVTDILNQRINHENPISILLFPTYPKTMLRAVEFLSAPELKITYRENPEG</sequence>
<comment type="caution">
    <text evidence="1">The sequence shown here is derived from an EMBL/GenBank/DDBJ whole genome shotgun (WGS) entry which is preliminary data.</text>
</comment>
<dbReference type="AlphaFoldDB" id="A0A5D0MHC3"/>
<evidence type="ECO:0000313" key="2">
    <source>
        <dbReference type="Proteomes" id="UP000324143"/>
    </source>
</evidence>
<dbReference type="NCBIfam" id="NF033679">
    <property type="entry name" value="DNRLRE_dom"/>
    <property type="match status" value="1"/>
</dbReference>
<name>A0A5D0MHC3_9BACT</name>
<organism evidence="1 2">
    <name type="scientific">Candidatus Mcinerneyibacterium aminivorans</name>
    <dbReference type="NCBI Taxonomy" id="2703815"/>
    <lineage>
        <taxon>Bacteria</taxon>
        <taxon>Candidatus Macinerneyibacteriota</taxon>
        <taxon>Candidatus Mcinerneyibacteria</taxon>
        <taxon>Candidatus Mcinerneyibacteriales</taxon>
        <taxon>Candidatus Mcinerneyibacteriaceae</taxon>
        <taxon>Candidatus Mcinerneyibacterium</taxon>
    </lineage>
</organism>